<proteinExistence type="predicted"/>
<dbReference type="GeneID" id="71993463"/>
<dbReference type="EMBL" id="CP090174">
    <property type="protein sequence ID" value="UJO24172.1"/>
    <property type="molecule type" value="Genomic_DNA"/>
</dbReference>
<dbReference type="AlphaFoldDB" id="A0A9Q8PKN5"/>
<reference evidence="1" key="2">
    <citation type="journal article" date="2022" name="Microb. Genom.">
        <title>A chromosome-scale genome assembly of the tomato pathogen Cladosporium fulvum reveals a compartmentalized genome architecture and the presence of a dispensable chromosome.</title>
        <authorList>
            <person name="Zaccaron A.Z."/>
            <person name="Chen L.H."/>
            <person name="Samaras A."/>
            <person name="Stergiopoulos I."/>
        </authorList>
    </citation>
    <scope>NUCLEOTIDE SEQUENCE</scope>
    <source>
        <strain evidence="1">Race5_Kim</strain>
    </source>
</reference>
<sequence>MSAPPATRSDVPPRAHNHFAPLLLLNFLKHHNIQRTHYEANIMVRHTPQPAPEVVTDSVFSRLEARFEELTVERLHIKNIAEAQTRQLEELKTREEAVNRKQQGFADREAAIVTREAATEEKNADAVDRQSALEIRERVMQEQELRVQGRMQRSIDRQLQVNARCRASEVQKRELDDREKSLEERERLATVCERGLSQLESRLQERETSLDEKAASITKRDDQLDYRDSLVHDREVNVAAEEDRVESMKQDVEQGVASTDYGYGYTDDDEIIDAEDDFLNYVGEAPSLWDGRVDPESTDEHFGEVHGCTVVGHTIQEGEGYIEILEFEESALAEWTAFARIAEDDLTEAMKDVIEREGTAAVPAAEKTSRQVVLRHVVPEKCTECWTTRRILVQGVKQETEGECTIRP</sequence>
<accession>A0A9Q8PKN5</accession>
<reference evidence="1" key="1">
    <citation type="submission" date="2021-12" db="EMBL/GenBank/DDBJ databases">
        <authorList>
            <person name="Zaccaron A."/>
            <person name="Stergiopoulos I."/>
        </authorList>
    </citation>
    <scope>NUCLEOTIDE SEQUENCE</scope>
    <source>
        <strain evidence="1">Race5_Kim</strain>
    </source>
</reference>
<evidence type="ECO:0000313" key="1">
    <source>
        <dbReference type="EMBL" id="UJO24172.1"/>
    </source>
</evidence>
<protein>
    <submittedName>
        <fullName evidence="1">Uncharacterized protein</fullName>
    </submittedName>
</protein>
<keyword evidence="2" id="KW-1185">Reference proteome</keyword>
<evidence type="ECO:0000313" key="2">
    <source>
        <dbReference type="Proteomes" id="UP000756132"/>
    </source>
</evidence>
<dbReference type="KEGG" id="ffu:CLAFUR5_13585"/>
<organism evidence="1 2">
    <name type="scientific">Passalora fulva</name>
    <name type="common">Tomato leaf mold</name>
    <name type="synonym">Cladosporium fulvum</name>
    <dbReference type="NCBI Taxonomy" id="5499"/>
    <lineage>
        <taxon>Eukaryota</taxon>
        <taxon>Fungi</taxon>
        <taxon>Dikarya</taxon>
        <taxon>Ascomycota</taxon>
        <taxon>Pezizomycotina</taxon>
        <taxon>Dothideomycetes</taxon>
        <taxon>Dothideomycetidae</taxon>
        <taxon>Mycosphaerellales</taxon>
        <taxon>Mycosphaerellaceae</taxon>
        <taxon>Fulvia</taxon>
    </lineage>
</organism>
<gene>
    <name evidence="1" type="ORF">CLAFUR5_13585</name>
</gene>
<dbReference type="RefSeq" id="XP_047768538.1">
    <property type="nucleotide sequence ID" value="XM_047912733.1"/>
</dbReference>
<dbReference type="Proteomes" id="UP000756132">
    <property type="component" value="Chromosome 12"/>
</dbReference>
<name>A0A9Q8PKN5_PASFU</name>